<evidence type="ECO:0000313" key="3">
    <source>
        <dbReference type="EMBL" id="KAL3117417.1"/>
    </source>
</evidence>
<feature type="domain" description="B30.2/SPRY" evidence="2">
    <location>
        <begin position="198"/>
        <end position="393"/>
    </location>
</feature>
<dbReference type="Gene3D" id="2.60.120.920">
    <property type="match status" value="1"/>
</dbReference>
<dbReference type="InterPro" id="IPR044736">
    <property type="entry name" value="Gid1/RanBPM/SPLA_SPRY"/>
</dbReference>
<dbReference type="EMBL" id="JBICBT010000324">
    <property type="protein sequence ID" value="KAL3117417.1"/>
    <property type="molecule type" value="Genomic_DNA"/>
</dbReference>
<organism evidence="3 4">
    <name type="scientific">Heterodera trifolii</name>
    <dbReference type="NCBI Taxonomy" id="157864"/>
    <lineage>
        <taxon>Eukaryota</taxon>
        <taxon>Metazoa</taxon>
        <taxon>Ecdysozoa</taxon>
        <taxon>Nematoda</taxon>
        <taxon>Chromadorea</taxon>
        <taxon>Rhabditida</taxon>
        <taxon>Tylenchina</taxon>
        <taxon>Tylenchomorpha</taxon>
        <taxon>Tylenchoidea</taxon>
        <taxon>Heteroderidae</taxon>
        <taxon>Heteroderinae</taxon>
        <taxon>Heterodera</taxon>
    </lineage>
</organism>
<dbReference type="CDD" id="cd12885">
    <property type="entry name" value="SPRY_RanBP_like"/>
    <property type="match status" value="1"/>
</dbReference>
<keyword evidence="4" id="KW-1185">Reference proteome</keyword>
<dbReference type="InterPro" id="IPR013320">
    <property type="entry name" value="ConA-like_dom_sf"/>
</dbReference>
<proteinExistence type="predicted"/>
<reference evidence="3 4" key="1">
    <citation type="submission" date="2024-10" db="EMBL/GenBank/DDBJ databases">
        <authorList>
            <person name="Kim D."/>
        </authorList>
    </citation>
    <scope>NUCLEOTIDE SEQUENCE [LARGE SCALE GENOMIC DNA]</scope>
    <source>
        <strain evidence="3">BH-2024</strain>
    </source>
</reference>
<dbReference type="Proteomes" id="UP001620626">
    <property type="component" value="Unassembled WGS sequence"/>
</dbReference>
<dbReference type="InterPro" id="IPR003877">
    <property type="entry name" value="SPRY_dom"/>
</dbReference>
<feature type="coiled-coil region" evidence="1">
    <location>
        <begin position="156"/>
        <end position="212"/>
    </location>
</feature>
<dbReference type="Pfam" id="PF00622">
    <property type="entry name" value="SPRY"/>
    <property type="match status" value="1"/>
</dbReference>
<evidence type="ECO:0000259" key="2">
    <source>
        <dbReference type="PROSITE" id="PS50188"/>
    </source>
</evidence>
<evidence type="ECO:0000313" key="4">
    <source>
        <dbReference type="Proteomes" id="UP001620626"/>
    </source>
</evidence>
<dbReference type="PROSITE" id="PS50188">
    <property type="entry name" value="B302_SPRY"/>
    <property type="match status" value="1"/>
</dbReference>
<sequence>MSISTNSINCGDDFTPAENEEVNGDAINLDNDGQFDGKNSETPIIDQQQLKEFREKFARMEMELKMAKLELENVKKVAKLELENKEQKLKHQELMVEHKALKEKMAKIEQEKEKNAAEERFSQVQNDQKIILEKIIEMEKQLKGQTKVTADQSDQFSKTLEKINELEKQQKQQNENTIKANSDQFSKMQNDLKIILEKISELEKEQKQKRKAFLNFQKNYWDANVCDENLEIIGAKSLIVHYKGDYKGWRSVFAKHPILPDNNLSNIFYYEISIGKMNDYLISFGFAHKQQTESYKSVRHKNGTYVYENNGEIWINGEGKGTNAKYSYCIGDTVGIGVHLITRQIILTKNGLRLDFSNFFVAPCFADDSFYYPFVTLATFDDKIEANFGPIFKFDLATLLMKKKYSLIVDQFVSF</sequence>
<dbReference type="SMART" id="SM00449">
    <property type="entry name" value="SPRY"/>
    <property type="match status" value="1"/>
</dbReference>
<protein>
    <recommendedName>
        <fullName evidence="2">B30.2/SPRY domain-containing protein</fullName>
    </recommendedName>
</protein>
<gene>
    <name evidence="3" type="ORF">niasHT_000168</name>
</gene>
<dbReference type="InterPro" id="IPR043136">
    <property type="entry name" value="B30.2/SPRY_sf"/>
</dbReference>
<dbReference type="InterPro" id="IPR001870">
    <property type="entry name" value="B30.2/SPRY"/>
</dbReference>
<comment type="caution">
    <text evidence="3">The sequence shown here is derived from an EMBL/GenBank/DDBJ whole genome shotgun (WGS) entry which is preliminary data.</text>
</comment>
<evidence type="ECO:0000256" key="1">
    <source>
        <dbReference type="SAM" id="Coils"/>
    </source>
</evidence>
<dbReference type="SUPFAM" id="SSF49899">
    <property type="entry name" value="Concanavalin A-like lectins/glucanases"/>
    <property type="match status" value="1"/>
</dbReference>
<name>A0ABD2LR89_9BILA</name>
<accession>A0ABD2LR89</accession>
<dbReference type="AlphaFoldDB" id="A0ABD2LR89"/>
<keyword evidence="1" id="KW-0175">Coiled coil</keyword>
<feature type="coiled-coil region" evidence="1">
    <location>
        <begin position="50"/>
        <end position="127"/>
    </location>
</feature>